<keyword evidence="5" id="KW-1185">Reference proteome</keyword>
<dbReference type="Pfam" id="PF00856">
    <property type="entry name" value="SET"/>
    <property type="match status" value="1"/>
</dbReference>
<dbReference type="SMART" id="SM00317">
    <property type="entry name" value="SET"/>
    <property type="match status" value="1"/>
</dbReference>
<dbReference type="AlphaFoldDB" id="A0AAI8YRH4"/>
<dbReference type="SUPFAM" id="SSF48452">
    <property type="entry name" value="TPR-like"/>
    <property type="match status" value="1"/>
</dbReference>
<comment type="caution">
    <text evidence="4">The sequence shown here is derived from an EMBL/GenBank/DDBJ whole genome shotgun (WGS) entry which is preliminary data.</text>
</comment>
<evidence type="ECO:0000313" key="4">
    <source>
        <dbReference type="EMBL" id="CAK3783072.1"/>
    </source>
</evidence>
<dbReference type="PANTHER" id="PTHR47643:SF2">
    <property type="entry name" value="TPR DOMAIN PROTEIN (AFU_ORTHOLOGUE AFUA_5G12710)"/>
    <property type="match status" value="1"/>
</dbReference>
<dbReference type="Gene3D" id="1.25.40.10">
    <property type="entry name" value="Tetratricopeptide repeat domain"/>
    <property type="match status" value="1"/>
</dbReference>
<dbReference type="Gene3D" id="2.170.270.10">
    <property type="entry name" value="SET domain"/>
    <property type="match status" value="1"/>
</dbReference>
<organism evidence="4 5">
    <name type="scientific">Lecanosticta acicola</name>
    <dbReference type="NCBI Taxonomy" id="111012"/>
    <lineage>
        <taxon>Eukaryota</taxon>
        <taxon>Fungi</taxon>
        <taxon>Dikarya</taxon>
        <taxon>Ascomycota</taxon>
        <taxon>Pezizomycotina</taxon>
        <taxon>Dothideomycetes</taxon>
        <taxon>Dothideomycetidae</taxon>
        <taxon>Mycosphaerellales</taxon>
        <taxon>Mycosphaerellaceae</taxon>
        <taxon>Lecanosticta</taxon>
    </lineage>
</organism>
<evidence type="ECO:0000313" key="5">
    <source>
        <dbReference type="Proteomes" id="UP001296104"/>
    </source>
</evidence>
<evidence type="ECO:0000259" key="3">
    <source>
        <dbReference type="PROSITE" id="PS50280"/>
    </source>
</evidence>
<reference evidence="4" key="1">
    <citation type="submission" date="2023-11" db="EMBL/GenBank/DDBJ databases">
        <authorList>
            <person name="Alioto T."/>
            <person name="Alioto T."/>
            <person name="Gomez Garrido J."/>
        </authorList>
    </citation>
    <scope>NUCLEOTIDE SEQUENCE</scope>
</reference>
<dbReference type="SUPFAM" id="SSF82199">
    <property type="entry name" value="SET domain"/>
    <property type="match status" value="1"/>
</dbReference>
<dbReference type="InterPro" id="IPR053209">
    <property type="entry name" value="Gramillin-biosynth_MTr"/>
</dbReference>
<dbReference type="PROSITE" id="PS50280">
    <property type="entry name" value="SET"/>
    <property type="match status" value="1"/>
</dbReference>
<dbReference type="SMART" id="SM00028">
    <property type="entry name" value="TPR"/>
    <property type="match status" value="2"/>
</dbReference>
<dbReference type="EMBL" id="CAVMBE010000002">
    <property type="protein sequence ID" value="CAK3783072.1"/>
    <property type="molecule type" value="Genomic_DNA"/>
</dbReference>
<dbReference type="Proteomes" id="UP001296104">
    <property type="component" value="Unassembled WGS sequence"/>
</dbReference>
<accession>A0AAI8YRH4</accession>
<dbReference type="InterPro" id="IPR019734">
    <property type="entry name" value="TPR_rpt"/>
</dbReference>
<gene>
    <name evidence="4" type="ORF">LECACI_7A000596</name>
</gene>
<dbReference type="PANTHER" id="PTHR47643">
    <property type="entry name" value="TPR DOMAIN PROTEIN (AFU_ORTHOLOGUE AFUA_5G12710)"/>
    <property type="match status" value="1"/>
</dbReference>
<sequence length="630" mass="71416">MQSTKASQAVFMTPEESERVRNTAKQRWERCRDLQGEKRVAVEPKSLSQEVVGADLMADMSGPSNDDKMPAIAIGSFYPPCVESLEDLKPMKLSELQMETHHRGNYLSLKCNAPVIQAAAYCWTVVEEKSTGEAERLQVYLPISRLKYILDEGDDFVIKEPYYTLNDQGAPTIRVDHPSDMIFAPEQDDSRRATKWKDLGNAALKKQDLWKAHACYTQGLAKHAKSEESIAHDIHRNRSHVNLLLARFSEAKSDGLAALTGRDDPKAKELDSKAYFRAGRAAYALAEFDEARRLFDEQLKLVPGDKDAQTYLKWLETREEELDGKYDFDRIGERMHKTGRPRADVASFTKHTEVRDSPGAGRGLFATKDFERAEVVIVEKAFCSVWGREPDAWTAMTYDNRDDRIRVAAAGLRKAVVEELSNNSSEVEKAMDLFGDYKSIGKEVIVKDGEPAIDVFQVHDIVSRNAFGVGQPEEDIRRISTAVWIRAAYVNHACVPNVRKEHMGDLLILRATRKIKKGEELFHSYDEHPDHATREAALMTTWGFKCSCRICKVEEQEDPALWKKRNDLVEEAAVVIQSGPADRVRKAKIARIVDSIAKTYDKEVYNKDLPRLGIVKIYGMIEGTDGWERW</sequence>
<feature type="region of interest" description="Disordered" evidence="2">
    <location>
        <begin position="1"/>
        <end position="24"/>
    </location>
</feature>
<protein>
    <submittedName>
        <fullName evidence="4">TPR domain-containing</fullName>
    </submittedName>
</protein>
<keyword evidence="1" id="KW-0802">TPR repeat</keyword>
<feature type="domain" description="SET" evidence="3">
    <location>
        <begin position="350"/>
        <end position="526"/>
    </location>
</feature>
<evidence type="ECO:0000256" key="2">
    <source>
        <dbReference type="SAM" id="MobiDB-lite"/>
    </source>
</evidence>
<name>A0AAI8YRH4_9PEZI</name>
<dbReference type="InterPro" id="IPR046341">
    <property type="entry name" value="SET_dom_sf"/>
</dbReference>
<dbReference type="PROSITE" id="PS50005">
    <property type="entry name" value="TPR"/>
    <property type="match status" value="1"/>
</dbReference>
<evidence type="ECO:0000256" key="1">
    <source>
        <dbReference type="PROSITE-ProRule" id="PRU00339"/>
    </source>
</evidence>
<proteinExistence type="predicted"/>
<dbReference type="InterPro" id="IPR001214">
    <property type="entry name" value="SET_dom"/>
</dbReference>
<feature type="repeat" description="TPR" evidence="1">
    <location>
        <begin position="272"/>
        <end position="305"/>
    </location>
</feature>
<dbReference type="InterPro" id="IPR011990">
    <property type="entry name" value="TPR-like_helical_dom_sf"/>
</dbReference>